<comment type="caution">
    <text evidence="3">The sequence shown here is derived from an EMBL/GenBank/DDBJ whole genome shotgun (WGS) entry which is preliminary data.</text>
</comment>
<dbReference type="InterPro" id="IPR002477">
    <property type="entry name" value="Peptidoglycan-bd-like"/>
</dbReference>
<feature type="region of interest" description="Disordered" evidence="1">
    <location>
        <begin position="51"/>
        <end position="76"/>
    </location>
</feature>
<reference evidence="3 4" key="1">
    <citation type="submission" date="2019-08" db="EMBL/GenBank/DDBJ databases">
        <title>Actinomadura sp. nov. CYP1-5 isolated from mountain soil.</title>
        <authorList>
            <person name="Songsumanus A."/>
            <person name="Kuncharoen N."/>
            <person name="Kudo T."/>
            <person name="Yuki M."/>
            <person name="Igarashi Y."/>
            <person name="Tanasupawat S."/>
        </authorList>
    </citation>
    <scope>NUCLEOTIDE SEQUENCE [LARGE SCALE GENOMIC DNA]</scope>
    <source>
        <strain evidence="3 4">GKU157</strain>
    </source>
</reference>
<dbReference type="Gene3D" id="1.10.101.10">
    <property type="entry name" value="PGBD-like superfamily/PGBD"/>
    <property type="match status" value="1"/>
</dbReference>
<evidence type="ECO:0000256" key="1">
    <source>
        <dbReference type="SAM" id="MobiDB-lite"/>
    </source>
</evidence>
<dbReference type="EMBL" id="VSFF01000015">
    <property type="protein sequence ID" value="TYC08903.1"/>
    <property type="molecule type" value="Genomic_DNA"/>
</dbReference>
<feature type="region of interest" description="Disordered" evidence="1">
    <location>
        <begin position="158"/>
        <end position="194"/>
    </location>
</feature>
<name>A0A5D0TT44_9ACTN</name>
<protein>
    <submittedName>
        <fullName evidence="3">Peptidoglycan-binding protein</fullName>
    </submittedName>
</protein>
<proteinExistence type="predicted"/>
<dbReference type="SUPFAM" id="SSF47090">
    <property type="entry name" value="PGBD-like"/>
    <property type="match status" value="1"/>
</dbReference>
<dbReference type="InterPro" id="IPR036365">
    <property type="entry name" value="PGBD-like_sf"/>
</dbReference>
<dbReference type="OrthoDB" id="3406160at2"/>
<dbReference type="InterPro" id="IPR036366">
    <property type="entry name" value="PGBDSf"/>
</dbReference>
<sequence>MPPRNGRRLTSSRSGILWRPRGMKVPRGGRVWEDRSLSELVRNTVSAGQVRSVMGEPVSTSTTGIASGRPDPSDARTVPQFMERLRCLKRWSGMTYRQIEHQAECSGAFLPHSTIAGALSRNRLPRRELLVDFVGACGCPPEEVARWEAAHAALAAGPAPESLSGPVHSEPATETAPPPAPPRPSIVQPAPAPRGWRRRAGAGLLALAVLTGGFLVGEPATGGGHRGPRLLTQCPEPMELGMQGPCVEDLQRDLRRHGLDLPADGWFGPYTKMRVMAFQALEGLPPSSRVDAATKRAALDLREAPLPRHTPTQIEHRIRVVFSATPDRAVALARCLSNLDPLQVIRYRYQLARWGLFQFSDFELRELGATPATALDAEWNIRTAHAIWKRTRSFRNWNCLDAIDDPRS</sequence>
<keyword evidence="4" id="KW-1185">Reference proteome</keyword>
<feature type="domain" description="Peptidoglycan binding-like" evidence="2">
    <location>
        <begin position="244"/>
        <end position="297"/>
    </location>
</feature>
<dbReference type="Proteomes" id="UP000322634">
    <property type="component" value="Unassembled WGS sequence"/>
</dbReference>
<evidence type="ECO:0000313" key="3">
    <source>
        <dbReference type="EMBL" id="TYC08903.1"/>
    </source>
</evidence>
<evidence type="ECO:0000259" key="2">
    <source>
        <dbReference type="Pfam" id="PF01471"/>
    </source>
</evidence>
<organism evidence="3 4">
    <name type="scientific">Actinomadura syzygii</name>
    <dbReference type="NCBI Taxonomy" id="1427538"/>
    <lineage>
        <taxon>Bacteria</taxon>
        <taxon>Bacillati</taxon>
        <taxon>Actinomycetota</taxon>
        <taxon>Actinomycetes</taxon>
        <taxon>Streptosporangiales</taxon>
        <taxon>Thermomonosporaceae</taxon>
        <taxon>Actinomadura</taxon>
    </lineage>
</organism>
<accession>A0A5D0TT44</accession>
<dbReference type="AlphaFoldDB" id="A0A5D0TT44"/>
<evidence type="ECO:0000313" key="4">
    <source>
        <dbReference type="Proteomes" id="UP000322634"/>
    </source>
</evidence>
<gene>
    <name evidence="3" type="ORF">FXF65_35845</name>
</gene>
<dbReference type="Pfam" id="PF01471">
    <property type="entry name" value="PG_binding_1"/>
    <property type="match status" value="1"/>
</dbReference>